<keyword evidence="2" id="KW-1185">Reference proteome</keyword>
<name>A0ACC2M5R0_PERAE</name>
<dbReference type="EMBL" id="CM056813">
    <property type="protein sequence ID" value="KAJ8640975.1"/>
    <property type="molecule type" value="Genomic_DNA"/>
</dbReference>
<reference evidence="1 2" key="1">
    <citation type="journal article" date="2022" name="Hortic Res">
        <title>A haplotype resolved chromosomal level avocado genome allows analysis of novel avocado genes.</title>
        <authorList>
            <person name="Nath O."/>
            <person name="Fletcher S.J."/>
            <person name="Hayward A."/>
            <person name="Shaw L.M."/>
            <person name="Masouleh A.K."/>
            <person name="Furtado A."/>
            <person name="Henry R.J."/>
            <person name="Mitter N."/>
        </authorList>
    </citation>
    <scope>NUCLEOTIDE SEQUENCE [LARGE SCALE GENOMIC DNA]</scope>
    <source>
        <strain evidence="2">cv. Hass</strain>
    </source>
</reference>
<organism evidence="1 2">
    <name type="scientific">Persea americana</name>
    <name type="common">Avocado</name>
    <dbReference type="NCBI Taxonomy" id="3435"/>
    <lineage>
        <taxon>Eukaryota</taxon>
        <taxon>Viridiplantae</taxon>
        <taxon>Streptophyta</taxon>
        <taxon>Embryophyta</taxon>
        <taxon>Tracheophyta</taxon>
        <taxon>Spermatophyta</taxon>
        <taxon>Magnoliopsida</taxon>
        <taxon>Magnoliidae</taxon>
        <taxon>Laurales</taxon>
        <taxon>Lauraceae</taxon>
        <taxon>Persea</taxon>
    </lineage>
</organism>
<proteinExistence type="predicted"/>
<accession>A0ACC2M5R0</accession>
<gene>
    <name evidence="1" type="ORF">MRB53_017669</name>
</gene>
<dbReference type="Proteomes" id="UP001234297">
    <property type="component" value="Chromosome 5"/>
</dbReference>
<sequence length="507" mass="56604">MGLFLSLLVLPRKANIKRKTFHSESDDNTVMVKSISSNVKDAETTSRSVSFKKADAETKLTLDGSGENLSIEESISFKNREVDKVKFETRLPFMNEGLENETLGSITLTSTDNEDVLKSKPASYLPKLSSPRLKSELDAAALKLQKFYRSYRTRRILADCAVVVEELWFDYISVLWKALDFAALKRSSVSFFDVRKPETAVSRWARARTMAAKVGKGLSKDEKAQKLALRHWLEANEREAYEVIIDDGKLFYKKSGMLVDTCEGSKWIFVLSTSRALYVGQKKKGTFQHSSFLSGGATTASGRLVAENGILKAIWPYSGHYRPTEENFKEFISFLGEHNVDLTNVKRCAIDDDSPPFKIVSEEELHREEAAERRTMAEVVNVAMAKVDESATETSEVARANAHKDVDHVEEPAFHLVKPLSCKWSTGVGPRIGCVRDYPTELQFRALEKVNLSPRVVTTAPTGNFGPIPSPRPSPKVKVSPRLAYMGLPSPRVALSTPPKLSLFTPK</sequence>
<evidence type="ECO:0000313" key="1">
    <source>
        <dbReference type="EMBL" id="KAJ8640975.1"/>
    </source>
</evidence>
<evidence type="ECO:0000313" key="2">
    <source>
        <dbReference type="Proteomes" id="UP001234297"/>
    </source>
</evidence>
<protein>
    <submittedName>
        <fullName evidence="1">Uncharacterized protein</fullName>
    </submittedName>
</protein>
<comment type="caution">
    <text evidence="1">The sequence shown here is derived from an EMBL/GenBank/DDBJ whole genome shotgun (WGS) entry which is preliminary data.</text>
</comment>